<dbReference type="CDD" id="cd02612">
    <property type="entry name" value="HAD_PGPPase"/>
    <property type="match status" value="1"/>
</dbReference>
<dbReference type="InterPro" id="IPR023214">
    <property type="entry name" value="HAD_sf"/>
</dbReference>
<dbReference type="EC" id="3.1.3.3" evidence="4"/>
<gene>
    <name evidence="12" type="ORF">SAMN02745883_01055</name>
</gene>
<dbReference type="InterPro" id="IPR036412">
    <property type="entry name" value="HAD-like_sf"/>
</dbReference>
<dbReference type="RefSeq" id="WP_094756744.1">
    <property type="nucleotide sequence ID" value="NZ_FRAJ01000007.1"/>
</dbReference>
<dbReference type="NCBIfam" id="TIGR01490">
    <property type="entry name" value="HAD-SF-IB-hyp1"/>
    <property type="match status" value="1"/>
</dbReference>
<evidence type="ECO:0000256" key="9">
    <source>
        <dbReference type="ARBA" id="ARBA00023299"/>
    </source>
</evidence>
<sequence length="241" mass="28614">MSKIGAFFDIDGTLYRNSLMIEHFKKLLKYEVIDPTLWHNHVKHTYEDWEKRRGNYDDYLLELAEIYIKTLKGLNKNDIEFINKQVINLKGDKVYRYTRARIYWHKSQNHKVFFISGSPNYLVEKMAKKYEIQDYRGSEYLVDENGNFTGEIIQMWDSESKHKAILEFAEKYDIDLNKSYAYGDTHGDLSMLKLTRHPIAINPTKELLQSIKKDSNLMKKITIIVERKDVIYKLNGDVEIL</sequence>
<dbReference type="EMBL" id="FRAJ01000007">
    <property type="protein sequence ID" value="SHK01494.1"/>
    <property type="molecule type" value="Genomic_DNA"/>
</dbReference>
<comment type="pathway">
    <text evidence="2">Amino-acid biosynthesis; L-serine biosynthesis; L-serine from 3-phospho-D-glycerate: step 3/3.</text>
</comment>
<accession>A0A1M6P0Q6</accession>
<dbReference type="Gene3D" id="1.20.1440.100">
    <property type="entry name" value="SG protein - dephosphorylation function"/>
    <property type="match status" value="1"/>
</dbReference>
<evidence type="ECO:0000256" key="11">
    <source>
        <dbReference type="ARBA" id="ARBA00048523"/>
    </source>
</evidence>
<dbReference type="SUPFAM" id="SSF56784">
    <property type="entry name" value="HAD-like"/>
    <property type="match status" value="1"/>
</dbReference>
<dbReference type="STRING" id="1121266.SAMN02745883_01055"/>
<dbReference type="InterPro" id="IPR006385">
    <property type="entry name" value="HAD_hydro_SerB1"/>
</dbReference>
<evidence type="ECO:0000256" key="6">
    <source>
        <dbReference type="ARBA" id="ARBA00022723"/>
    </source>
</evidence>
<keyword evidence="7 12" id="KW-0378">Hydrolase</keyword>
<proteinExistence type="inferred from homology"/>
<evidence type="ECO:0000256" key="4">
    <source>
        <dbReference type="ARBA" id="ARBA00012640"/>
    </source>
</evidence>
<dbReference type="GO" id="GO:0006564">
    <property type="term" value="P:L-serine biosynthetic process"/>
    <property type="evidence" value="ECO:0007669"/>
    <property type="project" value="UniProtKB-KW"/>
</dbReference>
<dbReference type="NCBIfam" id="TIGR01488">
    <property type="entry name" value="HAD-SF-IB"/>
    <property type="match status" value="1"/>
</dbReference>
<comment type="catalytic activity">
    <reaction evidence="10">
        <text>O-phospho-L-serine + H2O = L-serine + phosphate</text>
        <dbReference type="Rhea" id="RHEA:21208"/>
        <dbReference type="ChEBI" id="CHEBI:15377"/>
        <dbReference type="ChEBI" id="CHEBI:33384"/>
        <dbReference type="ChEBI" id="CHEBI:43474"/>
        <dbReference type="ChEBI" id="CHEBI:57524"/>
        <dbReference type="EC" id="3.1.3.3"/>
    </reaction>
</comment>
<evidence type="ECO:0000256" key="3">
    <source>
        <dbReference type="ARBA" id="ARBA00009184"/>
    </source>
</evidence>
<protein>
    <recommendedName>
        <fullName evidence="4">phosphoserine phosphatase</fullName>
        <ecNumber evidence="4">3.1.3.3</ecNumber>
    </recommendedName>
</protein>
<dbReference type="PANTHER" id="PTHR43344">
    <property type="entry name" value="PHOSPHOSERINE PHOSPHATASE"/>
    <property type="match status" value="1"/>
</dbReference>
<reference evidence="12 13" key="1">
    <citation type="submission" date="2016-11" db="EMBL/GenBank/DDBJ databases">
        <authorList>
            <person name="Jaros S."/>
            <person name="Januszkiewicz K."/>
            <person name="Wedrychowicz H."/>
        </authorList>
    </citation>
    <scope>NUCLEOTIDE SEQUENCE [LARGE SCALE GENOMIC DNA]</scope>
    <source>
        <strain evidence="12 13">DSM 14501</strain>
    </source>
</reference>
<dbReference type="PANTHER" id="PTHR43344:SF2">
    <property type="entry name" value="PHOSPHOSERINE PHOSPHATASE"/>
    <property type="match status" value="1"/>
</dbReference>
<evidence type="ECO:0000256" key="5">
    <source>
        <dbReference type="ARBA" id="ARBA00022605"/>
    </source>
</evidence>
<dbReference type="Gene3D" id="3.40.50.1000">
    <property type="entry name" value="HAD superfamily/HAD-like"/>
    <property type="match status" value="1"/>
</dbReference>
<keyword evidence="9" id="KW-0718">Serine biosynthesis</keyword>
<evidence type="ECO:0000256" key="10">
    <source>
        <dbReference type="ARBA" id="ARBA00048138"/>
    </source>
</evidence>
<keyword evidence="6" id="KW-0479">Metal-binding</keyword>
<keyword evidence="13" id="KW-1185">Reference proteome</keyword>
<evidence type="ECO:0000313" key="13">
    <source>
        <dbReference type="Proteomes" id="UP000184082"/>
    </source>
</evidence>
<keyword evidence="8" id="KW-0460">Magnesium</keyword>
<dbReference type="AlphaFoldDB" id="A0A1M6P0Q6"/>
<comment type="similarity">
    <text evidence="3">Belongs to the HAD-like hydrolase superfamily. SerB family.</text>
</comment>
<dbReference type="GO" id="GO:0005737">
    <property type="term" value="C:cytoplasm"/>
    <property type="evidence" value="ECO:0007669"/>
    <property type="project" value="TreeGrafter"/>
</dbReference>
<dbReference type="Proteomes" id="UP000184082">
    <property type="component" value="Unassembled WGS sequence"/>
</dbReference>
<organism evidence="12 13">
    <name type="scientific">Caminicella sporogenes DSM 14501</name>
    <dbReference type="NCBI Taxonomy" id="1121266"/>
    <lineage>
        <taxon>Bacteria</taxon>
        <taxon>Bacillati</taxon>
        <taxon>Bacillota</taxon>
        <taxon>Clostridia</taxon>
        <taxon>Peptostreptococcales</taxon>
        <taxon>Caminicellaceae</taxon>
        <taxon>Caminicella</taxon>
    </lineage>
</organism>
<dbReference type="Pfam" id="PF12710">
    <property type="entry name" value="HAD"/>
    <property type="match status" value="1"/>
</dbReference>
<keyword evidence="5" id="KW-0028">Amino-acid biosynthesis</keyword>
<comment type="cofactor">
    <cofactor evidence="1">
        <name>Mg(2+)</name>
        <dbReference type="ChEBI" id="CHEBI:18420"/>
    </cofactor>
</comment>
<evidence type="ECO:0000313" key="12">
    <source>
        <dbReference type="EMBL" id="SHK01494.1"/>
    </source>
</evidence>
<evidence type="ECO:0000256" key="2">
    <source>
        <dbReference type="ARBA" id="ARBA00005135"/>
    </source>
</evidence>
<comment type="catalytic activity">
    <reaction evidence="11">
        <text>O-phospho-D-serine + H2O = D-serine + phosphate</text>
        <dbReference type="Rhea" id="RHEA:24873"/>
        <dbReference type="ChEBI" id="CHEBI:15377"/>
        <dbReference type="ChEBI" id="CHEBI:35247"/>
        <dbReference type="ChEBI" id="CHEBI:43474"/>
        <dbReference type="ChEBI" id="CHEBI:58680"/>
        <dbReference type="EC" id="3.1.3.3"/>
    </reaction>
</comment>
<evidence type="ECO:0000256" key="7">
    <source>
        <dbReference type="ARBA" id="ARBA00022801"/>
    </source>
</evidence>
<name>A0A1M6P0Q6_9FIRM</name>
<dbReference type="GO" id="GO:0036424">
    <property type="term" value="F:L-phosphoserine phosphatase activity"/>
    <property type="evidence" value="ECO:0007669"/>
    <property type="project" value="TreeGrafter"/>
</dbReference>
<evidence type="ECO:0000256" key="8">
    <source>
        <dbReference type="ARBA" id="ARBA00022842"/>
    </source>
</evidence>
<evidence type="ECO:0000256" key="1">
    <source>
        <dbReference type="ARBA" id="ARBA00001946"/>
    </source>
</evidence>
<dbReference type="GO" id="GO:0000287">
    <property type="term" value="F:magnesium ion binding"/>
    <property type="evidence" value="ECO:0007669"/>
    <property type="project" value="TreeGrafter"/>
</dbReference>
<dbReference type="InterPro" id="IPR050582">
    <property type="entry name" value="HAD-like_SerB"/>
</dbReference>